<keyword evidence="5" id="KW-0326">Glycosidase</keyword>
<reference evidence="5 6" key="1">
    <citation type="submission" date="2019-02" db="EMBL/GenBank/DDBJ databases">
        <title>Deep-cultivation of Planctomycetes and their phenomic and genomic characterization uncovers novel biology.</title>
        <authorList>
            <person name="Wiegand S."/>
            <person name="Jogler M."/>
            <person name="Boedeker C."/>
            <person name="Pinto D."/>
            <person name="Vollmers J."/>
            <person name="Rivas-Marin E."/>
            <person name="Kohn T."/>
            <person name="Peeters S.H."/>
            <person name="Heuer A."/>
            <person name="Rast P."/>
            <person name="Oberbeckmann S."/>
            <person name="Bunk B."/>
            <person name="Jeske O."/>
            <person name="Meyerdierks A."/>
            <person name="Storesund J.E."/>
            <person name="Kallscheuer N."/>
            <person name="Luecker S."/>
            <person name="Lage O.M."/>
            <person name="Pohl T."/>
            <person name="Merkel B.J."/>
            <person name="Hornburger P."/>
            <person name="Mueller R.-W."/>
            <person name="Bruemmer F."/>
            <person name="Labrenz M."/>
            <person name="Spormann A.M."/>
            <person name="Op Den Camp H."/>
            <person name="Overmann J."/>
            <person name="Amann R."/>
            <person name="Jetten M.S.M."/>
            <person name="Mascher T."/>
            <person name="Medema M.H."/>
            <person name="Devos D.P."/>
            <person name="Kaster A.-K."/>
            <person name="Ovreas L."/>
            <person name="Rohde M."/>
            <person name="Galperin M.Y."/>
            <person name="Jogler C."/>
        </authorList>
    </citation>
    <scope>NUCLEOTIDE SEQUENCE [LARGE SCALE GENOMIC DNA]</scope>
    <source>
        <strain evidence="5 6">CA13</strain>
    </source>
</reference>
<dbReference type="PANTHER" id="PTHR35803:SF3">
    <property type="entry name" value="ALPHA-GLUCOSIDASE"/>
    <property type="match status" value="1"/>
</dbReference>
<dbReference type="EC" id="3.2.1.22" evidence="5"/>
<dbReference type="InterPro" id="IPR029486">
    <property type="entry name" value="GH97_N"/>
</dbReference>
<dbReference type="EMBL" id="SJPJ01000001">
    <property type="protein sequence ID" value="TWT84440.1"/>
    <property type="molecule type" value="Genomic_DNA"/>
</dbReference>
<name>A0A5C5ZB77_9BACT</name>
<organism evidence="5 6">
    <name type="scientific">Novipirellula herctigrandis</name>
    <dbReference type="NCBI Taxonomy" id="2527986"/>
    <lineage>
        <taxon>Bacteria</taxon>
        <taxon>Pseudomonadati</taxon>
        <taxon>Planctomycetota</taxon>
        <taxon>Planctomycetia</taxon>
        <taxon>Pirellulales</taxon>
        <taxon>Pirellulaceae</taxon>
        <taxon>Novipirellula</taxon>
    </lineage>
</organism>
<dbReference type="Gene3D" id="2.70.98.10">
    <property type="match status" value="1"/>
</dbReference>
<evidence type="ECO:0000256" key="1">
    <source>
        <dbReference type="SAM" id="SignalP"/>
    </source>
</evidence>
<evidence type="ECO:0000259" key="4">
    <source>
        <dbReference type="Pfam" id="PF14509"/>
    </source>
</evidence>
<feature type="signal peptide" evidence="1">
    <location>
        <begin position="1"/>
        <end position="30"/>
    </location>
</feature>
<proteinExistence type="predicted"/>
<dbReference type="Pfam" id="PF14509">
    <property type="entry name" value="GH97_C"/>
    <property type="match status" value="1"/>
</dbReference>
<dbReference type="GO" id="GO:0030246">
    <property type="term" value="F:carbohydrate binding"/>
    <property type="evidence" value="ECO:0007669"/>
    <property type="project" value="InterPro"/>
</dbReference>
<dbReference type="InterPro" id="IPR013785">
    <property type="entry name" value="Aldolase_TIM"/>
</dbReference>
<protein>
    <submittedName>
        <fullName evidence="5">Retaining alpha-galactosidase</fullName>
        <ecNumber evidence="5">3.2.1.22</ecNumber>
    </submittedName>
</protein>
<dbReference type="InterPro" id="IPR029483">
    <property type="entry name" value="GH97_C"/>
</dbReference>
<dbReference type="GO" id="GO:0004557">
    <property type="term" value="F:alpha-galactosidase activity"/>
    <property type="evidence" value="ECO:0007669"/>
    <property type="project" value="UniProtKB-EC"/>
</dbReference>
<evidence type="ECO:0000313" key="6">
    <source>
        <dbReference type="Proteomes" id="UP000315010"/>
    </source>
</evidence>
<feature type="domain" description="Glycosyl-hydrolase 97 C-terminal oligomerisation" evidence="4">
    <location>
        <begin position="547"/>
        <end position="643"/>
    </location>
</feature>
<evidence type="ECO:0000259" key="3">
    <source>
        <dbReference type="Pfam" id="PF14508"/>
    </source>
</evidence>
<keyword evidence="1" id="KW-0732">Signal</keyword>
<dbReference type="SUPFAM" id="SSF51445">
    <property type="entry name" value="(Trans)glycosidases"/>
    <property type="match status" value="1"/>
</dbReference>
<dbReference type="InterPro" id="IPR017853">
    <property type="entry name" value="GH"/>
</dbReference>
<evidence type="ECO:0000313" key="5">
    <source>
        <dbReference type="EMBL" id="TWT84440.1"/>
    </source>
</evidence>
<dbReference type="InterPro" id="IPR014718">
    <property type="entry name" value="GH-type_carb-bd"/>
</dbReference>
<dbReference type="RefSeq" id="WP_146402174.1">
    <property type="nucleotide sequence ID" value="NZ_SJPJ01000001.1"/>
</dbReference>
<dbReference type="OrthoDB" id="57532at2"/>
<dbReference type="PANTHER" id="PTHR35803">
    <property type="entry name" value="GLUCAN 1,4-ALPHA-GLUCOSIDASE SUSB-RELATED"/>
    <property type="match status" value="1"/>
</dbReference>
<accession>A0A5C5ZB77</accession>
<dbReference type="InterPro" id="IPR019563">
    <property type="entry name" value="GH97_catalytic"/>
</dbReference>
<dbReference type="AlphaFoldDB" id="A0A5C5ZB77"/>
<feature type="chain" id="PRO_5022799428" evidence="1">
    <location>
        <begin position="31"/>
        <end position="646"/>
    </location>
</feature>
<dbReference type="Pfam" id="PF10566">
    <property type="entry name" value="Glyco_hydro_97"/>
    <property type="match status" value="1"/>
</dbReference>
<feature type="domain" description="Glycosyl-hydrolase 97 catalytic" evidence="2">
    <location>
        <begin position="300"/>
        <end position="450"/>
    </location>
</feature>
<keyword evidence="5" id="KW-0378">Hydrolase</keyword>
<comment type="caution">
    <text evidence="5">The sequence shown here is derived from an EMBL/GenBank/DDBJ whole genome shotgun (WGS) entry which is preliminary data.</text>
</comment>
<dbReference type="Pfam" id="PF14508">
    <property type="entry name" value="GH97_N"/>
    <property type="match status" value="1"/>
</dbReference>
<dbReference type="Proteomes" id="UP000315010">
    <property type="component" value="Unassembled WGS sequence"/>
</dbReference>
<feature type="domain" description="Glycosyl-hydrolase 97 N-terminal" evidence="3">
    <location>
        <begin position="36"/>
        <end position="281"/>
    </location>
</feature>
<dbReference type="Gene3D" id="3.20.20.70">
    <property type="entry name" value="Aldolase class I"/>
    <property type="match status" value="1"/>
</dbReference>
<sequence precursor="true">MNQTYPNVVHRFFLFVGLLLCVAGATTAVAEDALTLASPDNRMQVKIELSEKDGIRDCPIYSVTWSGRTILLPSRLELTLEGAPLQGPFKLVQTSVDSKDSAWKPVWGERSTIVDRYNERKILLQETSSPNRQLEIIFRAFDEGLAFRYQLSAQPSLSEFTIKKEHSEFCFAGDHSAWMTRVSQGTYVQANISSMTSVCERPLTMQASDDLFLSIAEARQVDYSRMKLGPLKGNPHAIVSEIEGPVTGKTPFNTPWRVVMVANSPGELLENNDIFLNLNDPCAIADTSWIKPGKVIRDVSLTTTGGKACVDFCVKHNLQYVIESAGWYGNEFTNEADAATVTLDPKRSKGPLDMQEVIRYGEEKGIGIMVYVNRNQLEKQLDEILPLYEKWGLKGIKYGFVRTGSQQWTNWMHDAVKKAADHKFVLSIHDDYRPVGFSRTYPNLMTMEGIRGDEESPKTEHTLITLFTRMLAGPGDNTICYFAGRVNTMGSHGAQLAKSVCLFSPLQWMYWYDRPEGSPLDSGGAGDSMLFIEEVPELEFFDALPTVWDDTKVLDGCIGEYAVVARRSGEDWFIGALNGAQERTIDLQLDFLKPGQKYTAHLYRDDPQVETSTQIRVDRKSVNSQSVLRCELKPQGGQAIRITPAN</sequence>
<keyword evidence="6" id="KW-1185">Reference proteome</keyword>
<evidence type="ECO:0000259" key="2">
    <source>
        <dbReference type="Pfam" id="PF10566"/>
    </source>
</evidence>
<gene>
    <name evidence="5" type="ORF">CA13_59180</name>
</gene>
<dbReference type="InterPro" id="IPR052720">
    <property type="entry name" value="Glycosyl_hydrolase_97"/>
</dbReference>